<accession>A0A354YXT5</accession>
<dbReference type="EMBL" id="DNZF01000140">
    <property type="protein sequence ID" value="HBK53526.1"/>
    <property type="molecule type" value="Genomic_DNA"/>
</dbReference>
<name>A0A354YXT5_9FIRM</name>
<organism evidence="1 2">
    <name type="scientific">Syntrophomonas wolfei</name>
    <dbReference type="NCBI Taxonomy" id="863"/>
    <lineage>
        <taxon>Bacteria</taxon>
        <taxon>Bacillati</taxon>
        <taxon>Bacillota</taxon>
        <taxon>Clostridia</taxon>
        <taxon>Eubacteriales</taxon>
        <taxon>Syntrophomonadaceae</taxon>
        <taxon>Syntrophomonas</taxon>
    </lineage>
</organism>
<protein>
    <recommendedName>
        <fullName evidence="3">Flagellar protein FlgN</fullName>
    </recommendedName>
</protein>
<evidence type="ECO:0008006" key="3">
    <source>
        <dbReference type="Google" id="ProtNLM"/>
    </source>
</evidence>
<comment type="caution">
    <text evidence="1">The sequence shown here is derived from an EMBL/GenBank/DDBJ whole genome shotgun (WGS) entry which is preliminary data.</text>
</comment>
<sequence>MMEAMLPIEKARGLYGDLLLLSKEQLLLARSINADKDLGQEMLNLFQKRQEIMEGIDLLMSEINQGENRDNTVSGKNSRVEFPLSLGKQQAEAHDKVIQEIIAIIREIQAHDEVGRKIILNSRQEAEKGLADLKRSQAASNAYLYVDTCSDGWFFDQKK</sequence>
<dbReference type="STRING" id="378794.GCA_001570625_00149"/>
<gene>
    <name evidence="1" type="ORF">DDZ44_06295</name>
</gene>
<evidence type="ECO:0000313" key="2">
    <source>
        <dbReference type="Proteomes" id="UP000263273"/>
    </source>
</evidence>
<reference evidence="1 2" key="1">
    <citation type="journal article" date="2018" name="Nat. Biotechnol.">
        <title>A standardized bacterial taxonomy based on genome phylogeny substantially revises the tree of life.</title>
        <authorList>
            <person name="Parks D.H."/>
            <person name="Chuvochina M."/>
            <person name="Waite D.W."/>
            <person name="Rinke C."/>
            <person name="Skarshewski A."/>
            <person name="Chaumeil P.A."/>
            <person name="Hugenholtz P."/>
        </authorList>
    </citation>
    <scope>NUCLEOTIDE SEQUENCE [LARGE SCALE GENOMIC DNA]</scope>
    <source>
        <strain evidence="1">UBA10948</strain>
    </source>
</reference>
<dbReference type="RefSeq" id="WP_276620248.1">
    <property type="nucleotide sequence ID" value="NZ_DHSN01000055.1"/>
</dbReference>
<dbReference type="Proteomes" id="UP000263273">
    <property type="component" value="Unassembled WGS sequence"/>
</dbReference>
<dbReference type="AlphaFoldDB" id="A0A354YXT5"/>
<evidence type="ECO:0000313" key="1">
    <source>
        <dbReference type="EMBL" id="HBK53526.1"/>
    </source>
</evidence>
<proteinExistence type="predicted"/>